<proteinExistence type="predicted"/>
<evidence type="ECO:0000256" key="1">
    <source>
        <dbReference type="SAM" id="Phobius"/>
    </source>
</evidence>
<name>A0A6G5AGA8_RHIMP</name>
<keyword evidence="1" id="KW-0812">Transmembrane</keyword>
<accession>A0A6G5AGA8</accession>
<reference evidence="2" key="1">
    <citation type="submission" date="2020-03" db="EMBL/GenBank/DDBJ databases">
        <title>A transcriptome and proteome of the tick Rhipicephalus microplus shaped by the genetic composition of its hosts and developmental stage.</title>
        <authorList>
            <person name="Garcia G.R."/>
            <person name="Ribeiro J.M.C."/>
            <person name="Maruyama S.R."/>
            <person name="Gardinasse L.G."/>
            <person name="Nelson K."/>
            <person name="Ferreira B.R."/>
            <person name="Andrade T.G."/>
            <person name="Santos I.K.F.M."/>
        </authorList>
    </citation>
    <scope>NUCLEOTIDE SEQUENCE</scope>
    <source>
        <strain evidence="2">NSGR</strain>
        <tissue evidence="2">Salivary glands</tissue>
    </source>
</reference>
<keyword evidence="1" id="KW-0472">Membrane</keyword>
<feature type="transmembrane region" description="Helical" evidence="1">
    <location>
        <begin position="20"/>
        <end position="43"/>
    </location>
</feature>
<dbReference type="EMBL" id="GIKN01007762">
    <property type="protein sequence ID" value="NIE50035.1"/>
    <property type="molecule type" value="Transcribed_RNA"/>
</dbReference>
<dbReference type="AlphaFoldDB" id="A0A6G5AGA8"/>
<organism evidence="2">
    <name type="scientific">Rhipicephalus microplus</name>
    <name type="common">Cattle tick</name>
    <name type="synonym">Boophilus microplus</name>
    <dbReference type="NCBI Taxonomy" id="6941"/>
    <lineage>
        <taxon>Eukaryota</taxon>
        <taxon>Metazoa</taxon>
        <taxon>Ecdysozoa</taxon>
        <taxon>Arthropoda</taxon>
        <taxon>Chelicerata</taxon>
        <taxon>Arachnida</taxon>
        <taxon>Acari</taxon>
        <taxon>Parasitiformes</taxon>
        <taxon>Ixodida</taxon>
        <taxon>Ixodoidea</taxon>
        <taxon>Ixodidae</taxon>
        <taxon>Rhipicephalinae</taxon>
        <taxon>Rhipicephalus</taxon>
        <taxon>Boophilus</taxon>
    </lineage>
</organism>
<evidence type="ECO:0000313" key="2">
    <source>
        <dbReference type="EMBL" id="NIE50035.1"/>
    </source>
</evidence>
<protein>
    <submittedName>
        <fullName evidence="2">Uncharacterized protein</fullName>
    </submittedName>
</protein>
<sequence>MFRHKLRQYCTIGEEKMGLVLGFLMVLTYPSAHVLFIFVIFALHSNQQSGQMRELHRSVTFAETCSIFLGGADFRGSEWLQVMYAELREATVKGASRFECDYGTSLLALRGVLSVGLSTRSIPSQFLSVATGAAGIATKIVL</sequence>
<keyword evidence="1" id="KW-1133">Transmembrane helix</keyword>